<dbReference type="RefSeq" id="XP_067759734.1">
    <property type="nucleotide sequence ID" value="XM_067903179.1"/>
</dbReference>
<dbReference type="OrthoDB" id="273704at2759"/>
<evidence type="ECO:0000313" key="2">
    <source>
        <dbReference type="EMBL" id="KAG5511642.1"/>
    </source>
</evidence>
<dbReference type="AlphaFoldDB" id="A0A836LL94"/>
<dbReference type="KEGG" id="phet:94293256"/>
<sequence length="854" mass="92883">MPFCNVSIKEAQVLSEFAEGRKTSRETDTFAEGSAVDIGTPFLDAVVDVVEAVLLRHALTCVRNKDRSVTMSSEFSASIRGDGILRCRAPEARRMYPFPSLFLHTPRMFVHLHSGQFVISDPTSFSTSDRVNGARGVTCADGAHALSKTYCTSGMPPTPLLFKDACVGADSQSKPDERGAVRNARNRQMQPAPLPYDSFARFPSHLHRNASSVLHNPSLDSARPMVNLSLTPTPINRKAAALVGDKSGRPSSLPSVQEMVQVVLQGEAAMVVTTAPALPDKGVAAGVADTAALGEAPLLFSADATSCVMVACRVTLHEKWQPLIAAATATAAALSKAAVPDVARPAALRSGAGMHRFLSACGRTASAAMAHLDREDGVKEMLHQLVWDSAVPAYLHAVHQHYASWLDTTTCVGEGNDQRNDTASCAKAVMALKSALTRLLVAYAQPTDPTPAHCPLPLLHVDWYVVGSIQMRKSSAPVLEKVFQQFFAASRASTPSTPHVLAEEVCLNSLLTPPTSSETAPPTPCTLNVTHRLREDGVCFWSFNTAFQPWSLESDSSRHYPYPMTWGLLLSVATGHSWPATVHPNTRVYPLPEIRGLSTEEGYRWVTPLVSDARGDARPSSAEVSRPGGLQLVTNAVASSTVARRAKKSAASVSPSLRLWSPLDVCDTPSSGAEPVYSAASRKNVTANNSKPVTTTVTLASYVQTVLTRQDTWWTRVRRCQTTVPVSDDSLSIHVLTTPLLPHKRVLPLILRRRTPLAPPLLAPSKNKQDHKEKKIDNQHDDDDRTTLVHWSGISERRARMLLSRSKETLLNWSTTPHCEPPDFCDHARDQLLWRSRVRPAHVFVKGTDGLYIE</sequence>
<proteinExistence type="predicted"/>
<evidence type="ECO:0000313" key="3">
    <source>
        <dbReference type="Proteomes" id="UP000674318"/>
    </source>
</evidence>
<protein>
    <submittedName>
        <fullName evidence="2">Uncharacterized protein</fullName>
    </submittedName>
</protein>
<evidence type="ECO:0000256" key="1">
    <source>
        <dbReference type="SAM" id="MobiDB-lite"/>
    </source>
</evidence>
<accession>A0A836LL94</accession>
<gene>
    <name evidence="2" type="ORF">JKF63_07239</name>
</gene>
<dbReference type="Proteomes" id="UP000674318">
    <property type="component" value="Unassembled WGS sequence"/>
</dbReference>
<keyword evidence="3" id="KW-1185">Reference proteome</keyword>
<feature type="compositionally biased region" description="Basic and acidic residues" evidence="1">
    <location>
        <begin position="767"/>
        <end position="784"/>
    </location>
</feature>
<name>A0A836LL94_9TRYP</name>
<feature type="region of interest" description="Disordered" evidence="1">
    <location>
        <begin position="758"/>
        <end position="784"/>
    </location>
</feature>
<dbReference type="GeneID" id="94293256"/>
<comment type="caution">
    <text evidence="2">The sequence shown here is derived from an EMBL/GenBank/DDBJ whole genome shotgun (WGS) entry which is preliminary data.</text>
</comment>
<dbReference type="EMBL" id="JAFJZO010000004">
    <property type="protein sequence ID" value="KAG5511642.1"/>
    <property type="molecule type" value="Genomic_DNA"/>
</dbReference>
<reference evidence="2 3" key="1">
    <citation type="submission" date="2021-02" db="EMBL/GenBank/DDBJ databases">
        <title>Porcisia hertigi Genome sequencing and assembly.</title>
        <authorList>
            <person name="Almutairi H."/>
            <person name="Gatherer D."/>
        </authorList>
    </citation>
    <scope>NUCLEOTIDE SEQUENCE [LARGE SCALE GENOMIC DNA]</scope>
    <source>
        <strain evidence="2 3">C119</strain>
    </source>
</reference>
<organism evidence="2 3">
    <name type="scientific">Porcisia hertigi</name>
    <dbReference type="NCBI Taxonomy" id="2761500"/>
    <lineage>
        <taxon>Eukaryota</taxon>
        <taxon>Discoba</taxon>
        <taxon>Euglenozoa</taxon>
        <taxon>Kinetoplastea</taxon>
        <taxon>Metakinetoplastina</taxon>
        <taxon>Trypanosomatida</taxon>
        <taxon>Trypanosomatidae</taxon>
        <taxon>Leishmaniinae</taxon>
        <taxon>Porcisia</taxon>
    </lineage>
</organism>
<feature type="region of interest" description="Disordered" evidence="1">
    <location>
        <begin position="172"/>
        <end position="193"/>
    </location>
</feature>